<dbReference type="AlphaFoldDB" id="A0A660SKM9"/>
<name>A0A660SKM9_UNCT6</name>
<keyword evidence="5 10" id="KW-1133">Transmembrane helix</keyword>
<evidence type="ECO:0000256" key="8">
    <source>
        <dbReference type="ARBA" id="ARBA00023209"/>
    </source>
</evidence>
<evidence type="ECO:0000256" key="10">
    <source>
        <dbReference type="HAMAP-Rule" id="MF_01043"/>
    </source>
</evidence>
<dbReference type="HAMAP" id="MF_01043">
    <property type="entry name" value="PlsY"/>
    <property type="match status" value="1"/>
</dbReference>
<feature type="transmembrane region" description="Helical" evidence="10">
    <location>
        <begin position="6"/>
        <end position="27"/>
    </location>
</feature>
<evidence type="ECO:0000256" key="2">
    <source>
        <dbReference type="ARBA" id="ARBA00022516"/>
    </source>
</evidence>
<keyword evidence="3 10" id="KW-0808">Transferase</keyword>
<proteinExistence type="inferred from homology"/>
<keyword evidence="6 10" id="KW-0443">Lipid metabolism</keyword>
<evidence type="ECO:0000256" key="7">
    <source>
        <dbReference type="ARBA" id="ARBA00023136"/>
    </source>
</evidence>
<comment type="caution">
    <text evidence="11">The sequence shown here is derived from an EMBL/GenBank/DDBJ whole genome shotgun (WGS) entry which is preliminary data.</text>
</comment>
<keyword evidence="9 10" id="KW-1208">Phospholipid metabolism</keyword>
<comment type="catalytic activity">
    <reaction evidence="10">
        <text>an acyl phosphate + sn-glycerol 3-phosphate = a 1-acyl-sn-glycero-3-phosphate + phosphate</text>
        <dbReference type="Rhea" id="RHEA:34075"/>
        <dbReference type="ChEBI" id="CHEBI:43474"/>
        <dbReference type="ChEBI" id="CHEBI:57597"/>
        <dbReference type="ChEBI" id="CHEBI:57970"/>
        <dbReference type="ChEBI" id="CHEBI:59918"/>
        <dbReference type="EC" id="2.3.1.275"/>
    </reaction>
</comment>
<comment type="pathway">
    <text evidence="10">Lipid metabolism; phospholipid metabolism.</text>
</comment>
<evidence type="ECO:0000313" key="12">
    <source>
        <dbReference type="Proteomes" id="UP000271125"/>
    </source>
</evidence>
<evidence type="ECO:0000256" key="6">
    <source>
        <dbReference type="ARBA" id="ARBA00023098"/>
    </source>
</evidence>
<sequence length="213" mass="23408">MNNLLIYVAFFIFAYLIGSIPNGYIITKIKLNKDIRKLGKWQNIGATNVFASVSPLAGIITLTLDILKGFIPVYIAKVVGINQYTILLVGILTIIGHIFPIYIGFKGGTGMATTLGILLALMSTEILFIGLLWGLLVVLFKKPSLTGLLVIMLLPIFAIYMNRPQSVIIAAFTISIVDIIMSSSSKKHIQRMIKGAEYNELIGKLKKMKSKST</sequence>
<keyword evidence="1 10" id="KW-1003">Cell membrane</keyword>
<feature type="transmembrane region" description="Helical" evidence="10">
    <location>
        <begin position="117"/>
        <end position="138"/>
    </location>
</feature>
<feature type="transmembrane region" description="Helical" evidence="10">
    <location>
        <begin position="84"/>
        <end position="105"/>
    </location>
</feature>
<evidence type="ECO:0000313" key="11">
    <source>
        <dbReference type="EMBL" id="RKX71062.1"/>
    </source>
</evidence>
<evidence type="ECO:0000256" key="9">
    <source>
        <dbReference type="ARBA" id="ARBA00023264"/>
    </source>
</evidence>
<protein>
    <recommendedName>
        <fullName evidence="10">Glycerol-3-phosphate acyltransferase</fullName>
    </recommendedName>
    <alternativeName>
        <fullName evidence="10">Acyl-PO4 G3P acyltransferase</fullName>
    </alternativeName>
    <alternativeName>
        <fullName evidence="10">Acyl-phosphate--glycerol-3-phosphate acyltransferase</fullName>
    </alternativeName>
    <alternativeName>
        <fullName evidence="10">G3P acyltransferase</fullName>
        <shortName evidence="10">GPAT</shortName>
        <ecNumber evidence="10">2.3.1.275</ecNumber>
    </alternativeName>
    <alternativeName>
        <fullName evidence="10">Lysophosphatidic acid synthase</fullName>
        <shortName evidence="10">LPA synthase</shortName>
    </alternativeName>
</protein>
<reference evidence="11 12" key="1">
    <citation type="submission" date="2018-06" db="EMBL/GenBank/DDBJ databases">
        <title>Extensive metabolic versatility and redundancy in microbially diverse, dynamic hydrothermal sediments.</title>
        <authorList>
            <person name="Dombrowski N."/>
            <person name="Teske A."/>
            <person name="Baker B.J."/>
        </authorList>
    </citation>
    <scope>NUCLEOTIDE SEQUENCE [LARGE SCALE GENOMIC DNA]</scope>
    <source>
        <strain evidence="11">B10_G13</strain>
    </source>
</reference>
<dbReference type="PANTHER" id="PTHR30309">
    <property type="entry name" value="INNER MEMBRANE PROTEIN YGIH"/>
    <property type="match status" value="1"/>
</dbReference>
<dbReference type="PANTHER" id="PTHR30309:SF0">
    <property type="entry name" value="GLYCEROL-3-PHOSPHATE ACYLTRANSFERASE-RELATED"/>
    <property type="match status" value="1"/>
</dbReference>
<dbReference type="GO" id="GO:0043772">
    <property type="term" value="F:acyl-phosphate glycerol-3-phosphate acyltransferase activity"/>
    <property type="evidence" value="ECO:0007669"/>
    <property type="project" value="UniProtKB-UniRule"/>
</dbReference>
<dbReference type="Pfam" id="PF02660">
    <property type="entry name" value="G3P_acyltransf"/>
    <property type="match status" value="1"/>
</dbReference>
<evidence type="ECO:0000256" key="3">
    <source>
        <dbReference type="ARBA" id="ARBA00022679"/>
    </source>
</evidence>
<comment type="function">
    <text evidence="10">Catalyzes the transfer of an acyl group from acyl-phosphate (acyl-PO(4)) to glycerol-3-phosphate (G3P) to form lysophosphatidic acid (LPA). This enzyme utilizes acyl-phosphate as fatty acyl donor, but not acyl-CoA or acyl-ACP.</text>
</comment>
<feature type="transmembrane region" description="Helical" evidence="10">
    <location>
        <begin position="167"/>
        <end position="184"/>
    </location>
</feature>
<dbReference type="UniPathway" id="UPA00085"/>
<accession>A0A660SKM9</accession>
<dbReference type="GO" id="GO:0005886">
    <property type="term" value="C:plasma membrane"/>
    <property type="evidence" value="ECO:0007669"/>
    <property type="project" value="UniProtKB-SubCell"/>
</dbReference>
<evidence type="ECO:0000256" key="1">
    <source>
        <dbReference type="ARBA" id="ARBA00022475"/>
    </source>
</evidence>
<keyword evidence="2 10" id="KW-0444">Lipid biosynthesis</keyword>
<feature type="transmembrane region" description="Helical" evidence="10">
    <location>
        <begin position="145"/>
        <end position="161"/>
    </location>
</feature>
<gene>
    <name evidence="10" type="primary">plsY</name>
    <name evidence="11" type="ORF">DRP43_02800</name>
</gene>
<comment type="similarity">
    <text evidence="10">Belongs to the PlsY family.</text>
</comment>
<dbReference type="EMBL" id="QNBD01000106">
    <property type="protein sequence ID" value="RKX71062.1"/>
    <property type="molecule type" value="Genomic_DNA"/>
</dbReference>
<dbReference type="SMART" id="SM01207">
    <property type="entry name" value="G3P_acyltransf"/>
    <property type="match status" value="1"/>
</dbReference>
<dbReference type="Proteomes" id="UP000271125">
    <property type="component" value="Unassembled WGS sequence"/>
</dbReference>
<keyword evidence="4 10" id="KW-0812">Transmembrane</keyword>
<keyword evidence="7 10" id="KW-0472">Membrane</keyword>
<evidence type="ECO:0000256" key="5">
    <source>
        <dbReference type="ARBA" id="ARBA00022989"/>
    </source>
</evidence>
<dbReference type="InterPro" id="IPR003811">
    <property type="entry name" value="G3P_acylTferase_PlsY"/>
</dbReference>
<comment type="subcellular location">
    <subcellularLocation>
        <location evidence="10">Cell membrane</location>
        <topology evidence="10">Multi-pass membrane protein</topology>
    </subcellularLocation>
</comment>
<keyword evidence="11" id="KW-0012">Acyltransferase</keyword>
<dbReference type="EC" id="2.3.1.275" evidence="10"/>
<organism evidence="11 12">
    <name type="scientific">candidate division TA06 bacterium</name>
    <dbReference type="NCBI Taxonomy" id="2250710"/>
    <lineage>
        <taxon>Bacteria</taxon>
        <taxon>Bacteria division TA06</taxon>
    </lineage>
</organism>
<dbReference type="GO" id="GO:0008654">
    <property type="term" value="P:phospholipid biosynthetic process"/>
    <property type="evidence" value="ECO:0007669"/>
    <property type="project" value="UniProtKB-UniRule"/>
</dbReference>
<keyword evidence="8 10" id="KW-0594">Phospholipid biosynthesis</keyword>
<comment type="subunit">
    <text evidence="10">Probably interacts with PlsX.</text>
</comment>
<evidence type="ECO:0000256" key="4">
    <source>
        <dbReference type="ARBA" id="ARBA00022692"/>
    </source>
</evidence>